<dbReference type="Proteomes" id="UP000717515">
    <property type="component" value="Unassembled WGS sequence"/>
</dbReference>
<dbReference type="Gene3D" id="3.80.10.10">
    <property type="entry name" value="Ribonuclease Inhibitor"/>
    <property type="match status" value="1"/>
</dbReference>
<sequence>MDDIRNVSVFPLAACSLGLLLHHNRYLRRLHLPAIIFDGNDEASGQCLDGLSRLHYLQHLTLQNSAPSQRTTFSLLRVSLALPRLKELILDFVAEWEEDIHQRIPELDMAIAEALKVRSSALSIATKIPALQLPESEWDMNPLVFPLLESGLLDLKSCTIPRFCDQDSPDRIERTIRERCPNLRHLKCLRFWRPSGHAQDMCTFFRGCSNLETFRGNAEFCDRGQTGDVTRNIVSTLVQCHSSTLEEIEVLKCSQFSSNAQRHSLSECKQLKRFWIVQHENGGGGVTFEDLVEAQWACTQLKELGLAMSRYTEREEGLVESIKDVEEDERRPGVTKQKQTMAVWIVKRLYVQIGRLDHLGVLFLGADKSWGDLTGFEWDLTPSKGGLSELAGLEDLADFEMRTDLWSGMGNAEVEFMHEKWPRLRKITFGTWSTTFRKLMMEPHCLWLQARRPQLQFGWTNPANE</sequence>
<dbReference type="AlphaFoldDB" id="A0A9P8CZC2"/>
<comment type="caution">
    <text evidence="1">The sequence shown here is derived from an EMBL/GenBank/DDBJ whole genome shotgun (WGS) entry which is preliminary data.</text>
</comment>
<evidence type="ECO:0000313" key="2">
    <source>
        <dbReference type="Proteomes" id="UP000717515"/>
    </source>
</evidence>
<dbReference type="EMBL" id="JAIFTL010000070">
    <property type="protein sequence ID" value="KAG9324321.1"/>
    <property type="molecule type" value="Genomic_DNA"/>
</dbReference>
<protein>
    <submittedName>
        <fullName evidence="1">Uncharacterized protein</fullName>
    </submittedName>
</protein>
<dbReference type="InterPro" id="IPR032675">
    <property type="entry name" value="LRR_dom_sf"/>
</dbReference>
<organism evidence="1 2">
    <name type="scientific">Mortierella alpina</name>
    <name type="common">Oleaginous fungus</name>
    <name type="synonym">Mortierella renispora</name>
    <dbReference type="NCBI Taxonomy" id="64518"/>
    <lineage>
        <taxon>Eukaryota</taxon>
        <taxon>Fungi</taxon>
        <taxon>Fungi incertae sedis</taxon>
        <taxon>Mucoromycota</taxon>
        <taxon>Mortierellomycotina</taxon>
        <taxon>Mortierellomycetes</taxon>
        <taxon>Mortierellales</taxon>
        <taxon>Mortierellaceae</taxon>
        <taxon>Mortierella</taxon>
    </lineage>
</organism>
<name>A0A9P8CZC2_MORAP</name>
<evidence type="ECO:0000313" key="1">
    <source>
        <dbReference type="EMBL" id="KAG9324321.1"/>
    </source>
</evidence>
<dbReference type="SUPFAM" id="SSF52047">
    <property type="entry name" value="RNI-like"/>
    <property type="match status" value="1"/>
</dbReference>
<reference evidence="1" key="1">
    <citation type="submission" date="2021-07" db="EMBL/GenBank/DDBJ databases">
        <title>Draft genome of Mortierella alpina, strain LL118, isolated from an aspen leaf litter sample.</title>
        <authorList>
            <person name="Yang S."/>
            <person name="Vinatzer B.A."/>
        </authorList>
    </citation>
    <scope>NUCLEOTIDE SEQUENCE</scope>
    <source>
        <strain evidence="1">LL118</strain>
    </source>
</reference>
<accession>A0A9P8CZC2</accession>
<proteinExistence type="predicted"/>
<gene>
    <name evidence="1" type="ORF">KVV02_006567</name>
</gene>